<proteinExistence type="predicted"/>
<protein>
    <recommendedName>
        <fullName evidence="22">Integrase catalytic domain-containing protein</fullName>
    </recommendedName>
</protein>
<dbReference type="GO" id="GO:0005634">
    <property type="term" value="C:nucleus"/>
    <property type="evidence" value="ECO:0007669"/>
    <property type="project" value="UniProtKB-ARBA"/>
</dbReference>
<dbReference type="Gene3D" id="3.30.420.10">
    <property type="entry name" value="Ribonuclease H-like superfamily/Ribonuclease H"/>
    <property type="match status" value="1"/>
</dbReference>
<dbReference type="InterPro" id="IPR012337">
    <property type="entry name" value="RNaseH-like_sf"/>
</dbReference>
<dbReference type="InterPro" id="IPR001878">
    <property type="entry name" value="Znf_CCHC"/>
</dbReference>
<keyword evidence="3" id="KW-0548">Nucleotidyltransferase</keyword>
<keyword evidence="1" id="KW-0815">Transposition</keyword>
<dbReference type="GO" id="GO:0016787">
    <property type="term" value="F:hydrolase activity"/>
    <property type="evidence" value="ECO:0007669"/>
    <property type="project" value="UniProtKB-KW"/>
</dbReference>
<evidence type="ECO:0000256" key="13">
    <source>
        <dbReference type="ARBA" id="ARBA00023172"/>
    </source>
</evidence>
<keyword evidence="11" id="KW-0695">RNA-directed DNA polymerase</keyword>
<feature type="compositionally biased region" description="Pro residues" evidence="17">
    <location>
        <begin position="1"/>
        <end position="14"/>
    </location>
</feature>
<dbReference type="GO" id="GO:0006310">
    <property type="term" value="P:DNA recombination"/>
    <property type="evidence" value="ECO:0007669"/>
    <property type="project" value="UniProtKB-KW"/>
</dbReference>
<evidence type="ECO:0000256" key="15">
    <source>
        <dbReference type="ARBA" id="ARBA00049244"/>
    </source>
</evidence>
<keyword evidence="2" id="KW-0507">mRNA processing</keyword>
<dbReference type="EMBL" id="AVOT02018550">
    <property type="protein sequence ID" value="MBW0505530.1"/>
    <property type="molecule type" value="Genomic_DNA"/>
</dbReference>
<evidence type="ECO:0000256" key="7">
    <source>
        <dbReference type="ARBA" id="ARBA00022801"/>
    </source>
</evidence>
<gene>
    <name evidence="20" type="ORF">O181_045245</name>
</gene>
<evidence type="ECO:0000256" key="3">
    <source>
        <dbReference type="ARBA" id="ARBA00022695"/>
    </source>
</evidence>
<dbReference type="InterPro" id="IPR039537">
    <property type="entry name" value="Retrotran_Ty1/copia-like"/>
</dbReference>
<comment type="caution">
    <text evidence="20">The sequence shown here is derived from an EMBL/GenBank/DDBJ whole genome shotgun (WGS) entry which is preliminary data.</text>
</comment>
<dbReference type="InterPro" id="IPR036397">
    <property type="entry name" value="RNaseH_sf"/>
</dbReference>
<evidence type="ECO:0000256" key="11">
    <source>
        <dbReference type="ARBA" id="ARBA00022918"/>
    </source>
</evidence>
<feature type="domain" description="CCHC-type" evidence="18">
    <location>
        <begin position="252"/>
        <end position="267"/>
    </location>
</feature>
<keyword evidence="16" id="KW-0862">Zinc</keyword>
<feature type="domain" description="Integrase catalytic" evidence="19">
    <location>
        <begin position="597"/>
        <end position="758"/>
    </location>
</feature>
<evidence type="ECO:0000256" key="6">
    <source>
        <dbReference type="ARBA" id="ARBA00022759"/>
    </source>
</evidence>
<dbReference type="SUPFAM" id="SSF57756">
    <property type="entry name" value="Retrovirus zinc finger-like domains"/>
    <property type="match status" value="1"/>
</dbReference>
<keyword evidence="21" id="KW-1185">Reference proteome</keyword>
<dbReference type="SMART" id="SM00343">
    <property type="entry name" value="ZnF_C2HC"/>
    <property type="match status" value="1"/>
</dbReference>
<keyword evidence="9" id="KW-0694">RNA-binding</keyword>
<name>A0A9Q3DLG7_9BASI</name>
<keyword evidence="4" id="KW-0540">Nuclease</keyword>
<evidence type="ECO:0008006" key="22">
    <source>
        <dbReference type="Google" id="ProtNLM"/>
    </source>
</evidence>
<dbReference type="SUPFAM" id="SSF53098">
    <property type="entry name" value="Ribonuclease H-like"/>
    <property type="match status" value="1"/>
</dbReference>
<evidence type="ECO:0000313" key="20">
    <source>
        <dbReference type="EMBL" id="MBW0505530.1"/>
    </source>
</evidence>
<dbReference type="GO" id="GO:0008270">
    <property type="term" value="F:zinc ion binding"/>
    <property type="evidence" value="ECO:0007669"/>
    <property type="project" value="UniProtKB-KW"/>
</dbReference>
<feature type="region of interest" description="Disordered" evidence="17">
    <location>
        <begin position="1"/>
        <end position="32"/>
    </location>
</feature>
<keyword evidence="7" id="KW-0378">Hydrolase</keyword>
<dbReference type="GO" id="GO:0004519">
    <property type="term" value="F:endonuclease activity"/>
    <property type="evidence" value="ECO:0007669"/>
    <property type="project" value="UniProtKB-KW"/>
</dbReference>
<dbReference type="InterPro" id="IPR001584">
    <property type="entry name" value="Integrase_cat-core"/>
</dbReference>
<comment type="catalytic activity">
    <reaction evidence="14">
        <text>DNA(n) + a 2'-deoxyribonucleoside 5'-triphosphate = DNA(n+1) + diphosphate</text>
        <dbReference type="Rhea" id="RHEA:22508"/>
        <dbReference type="Rhea" id="RHEA-COMP:17339"/>
        <dbReference type="Rhea" id="RHEA-COMP:17340"/>
        <dbReference type="ChEBI" id="CHEBI:33019"/>
        <dbReference type="ChEBI" id="CHEBI:61560"/>
        <dbReference type="ChEBI" id="CHEBI:173112"/>
        <dbReference type="EC" id="2.7.7.49"/>
    </reaction>
</comment>
<organism evidence="20 21">
    <name type="scientific">Austropuccinia psidii MF-1</name>
    <dbReference type="NCBI Taxonomy" id="1389203"/>
    <lineage>
        <taxon>Eukaryota</taxon>
        <taxon>Fungi</taxon>
        <taxon>Dikarya</taxon>
        <taxon>Basidiomycota</taxon>
        <taxon>Pucciniomycotina</taxon>
        <taxon>Pucciniomycetes</taxon>
        <taxon>Pucciniales</taxon>
        <taxon>Sphaerophragmiaceae</taxon>
        <taxon>Austropuccinia</taxon>
    </lineage>
</organism>
<dbReference type="GO" id="GO:0006397">
    <property type="term" value="P:mRNA processing"/>
    <property type="evidence" value="ECO:0007669"/>
    <property type="project" value="UniProtKB-KW"/>
</dbReference>
<evidence type="ECO:0000256" key="17">
    <source>
        <dbReference type="SAM" id="MobiDB-lite"/>
    </source>
</evidence>
<dbReference type="OrthoDB" id="7691805at2759"/>
<dbReference type="PANTHER" id="PTHR42648:SF11">
    <property type="entry name" value="TRANSPOSON TY4-P GAG-POL POLYPROTEIN"/>
    <property type="match status" value="1"/>
</dbReference>
<reference evidence="20" key="1">
    <citation type="submission" date="2021-03" db="EMBL/GenBank/DDBJ databases">
        <title>Draft genome sequence of rust myrtle Austropuccinia psidii MF-1, a brazilian biotype.</title>
        <authorList>
            <person name="Quecine M.C."/>
            <person name="Pachon D.M.R."/>
            <person name="Bonatelli M.L."/>
            <person name="Correr F.H."/>
            <person name="Franceschini L.M."/>
            <person name="Leite T.F."/>
            <person name="Margarido G.R.A."/>
            <person name="Almeida C.A."/>
            <person name="Ferrarezi J.A."/>
            <person name="Labate C.A."/>
        </authorList>
    </citation>
    <scope>NUCLEOTIDE SEQUENCE</scope>
    <source>
        <strain evidence="20">MF-1</strain>
    </source>
</reference>
<dbReference type="Gene3D" id="4.10.60.10">
    <property type="entry name" value="Zinc finger, CCHC-type"/>
    <property type="match status" value="1"/>
</dbReference>
<keyword evidence="12" id="KW-0239">DNA-directed DNA polymerase</keyword>
<accession>A0A9Q3DLG7</accession>
<dbReference type="GO" id="GO:0032196">
    <property type="term" value="P:transposition"/>
    <property type="evidence" value="ECO:0007669"/>
    <property type="project" value="UniProtKB-KW"/>
</dbReference>
<evidence type="ECO:0000256" key="2">
    <source>
        <dbReference type="ARBA" id="ARBA00022664"/>
    </source>
</evidence>
<keyword evidence="13" id="KW-0233">DNA recombination</keyword>
<keyword evidence="10" id="KW-0229">DNA integration</keyword>
<dbReference type="PROSITE" id="PS50994">
    <property type="entry name" value="INTEGRASE"/>
    <property type="match status" value="1"/>
</dbReference>
<dbReference type="PROSITE" id="PS50158">
    <property type="entry name" value="ZF_CCHC"/>
    <property type="match status" value="1"/>
</dbReference>
<evidence type="ECO:0000256" key="4">
    <source>
        <dbReference type="ARBA" id="ARBA00022722"/>
    </source>
</evidence>
<evidence type="ECO:0000256" key="14">
    <source>
        <dbReference type="ARBA" id="ARBA00048173"/>
    </source>
</evidence>
<sequence>MTDTPPPTFPPTFPLPRRGRSKGTLNDPFLPKAKRADDTNAILDQEYDPHQLRTAIAQAINTITPKMKLKIDGSNFSDWEDNMAMLLDDLLDSLEYLTTTTGHSTYSKKLCHSILTHSVSDTIRIRPCSAVYEYLKSHYHIPTFASQVLSWANLLDLQMEEEESATALVNRLWSKLEAIVLTYNQPPNLAQVIAAIESSTQQVTSQQKMVMPGKPDPLTFQKVHVTGDNNPMEIGVDEFTGNSIDPEALRTCHLCKQQGHFARNCPKGAKKAQERDQNTTFQAYYPILAPSSMQPRATDTAPAHRAPLMRSDLCRPRYKPPGVQAQFIEMGAEEPDVLALSTDISHNKSFIGNAVCDLGESHSLTGDRSALCRYKKLMKPIPLSVATKCAGRRSYVEGMGSLVFKGEGGKTVIVNGVFFSPDASCTLISPAALIQAGGKLSSEGNDILICNALNIPVLWATLCPSMLKWNLTPYLIETAQEVDMLEKRDLTNELLSQDCSSLDMPPQDLTILTTALAAPDLPTGNVPDQHCLDLTNLLHSAFRHIGSKRLKQFVQQRFGSEARKSINGKFCSCQHCYIAKSTCQSSFGSREQLLHTLDTVTANLMGQFDEAIPHKGRYALTIRDIGSSYGECHIITQKSDASAVLLHVLAAWETKTGKKIKVFSSDNGGKFCNNTIKAWCQLRGITHEKSLPYHHKQNGSIKRYNRSIADMGRTILHESGLPKEFWGFAFMWAAHLQNLLPNSRTGNETPTELFLNQKPCYDQIRIFGETAYVHIPKEKR</sequence>
<evidence type="ECO:0000256" key="5">
    <source>
        <dbReference type="ARBA" id="ARBA00022723"/>
    </source>
</evidence>
<dbReference type="AlphaFoldDB" id="A0A9Q3DLG7"/>
<evidence type="ECO:0000259" key="18">
    <source>
        <dbReference type="PROSITE" id="PS50158"/>
    </source>
</evidence>
<evidence type="ECO:0000256" key="8">
    <source>
        <dbReference type="ARBA" id="ARBA00022842"/>
    </source>
</evidence>
<keyword evidence="16" id="KW-0863">Zinc-finger</keyword>
<evidence type="ECO:0000256" key="1">
    <source>
        <dbReference type="ARBA" id="ARBA00022578"/>
    </source>
</evidence>
<keyword evidence="5" id="KW-0479">Metal-binding</keyword>
<dbReference type="GO" id="GO:0015074">
    <property type="term" value="P:DNA integration"/>
    <property type="evidence" value="ECO:0007669"/>
    <property type="project" value="UniProtKB-KW"/>
</dbReference>
<dbReference type="GO" id="GO:0003887">
    <property type="term" value="F:DNA-directed DNA polymerase activity"/>
    <property type="evidence" value="ECO:0007669"/>
    <property type="project" value="UniProtKB-KW"/>
</dbReference>
<keyword evidence="6" id="KW-0255">Endonuclease</keyword>
<evidence type="ECO:0000256" key="12">
    <source>
        <dbReference type="ARBA" id="ARBA00022932"/>
    </source>
</evidence>
<evidence type="ECO:0000256" key="16">
    <source>
        <dbReference type="PROSITE-ProRule" id="PRU00047"/>
    </source>
</evidence>
<keyword evidence="8" id="KW-0460">Magnesium</keyword>
<dbReference type="GO" id="GO:0003723">
    <property type="term" value="F:RNA binding"/>
    <property type="evidence" value="ECO:0007669"/>
    <property type="project" value="UniProtKB-KW"/>
</dbReference>
<keyword evidence="12" id="KW-0808">Transferase</keyword>
<dbReference type="GO" id="GO:0003964">
    <property type="term" value="F:RNA-directed DNA polymerase activity"/>
    <property type="evidence" value="ECO:0007669"/>
    <property type="project" value="UniProtKB-KW"/>
</dbReference>
<evidence type="ECO:0000256" key="10">
    <source>
        <dbReference type="ARBA" id="ARBA00022908"/>
    </source>
</evidence>
<dbReference type="PANTHER" id="PTHR42648">
    <property type="entry name" value="TRANSPOSASE, PUTATIVE-RELATED"/>
    <property type="match status" value="1"/>
</dbReference>
<dbReference type="Proteomes" id="UP000765509">
    <property type="component" value="Unassembled WGS sequence"/>
</dbReference>
<dbReference type="Pfam" id="PF00098">
    <property type="entry name" value="zf-CCHC"/>
    <property type="match status" value="1"/>
</dbReference>
<evidence type="ECO:0000256" key="9">
    <source>
        <dbReference type="ARBA" id="ARBA00022884"/>
    </source>
</evidence>
<evidence type="ECO:0000259" key="19">
    <source>
        <dbReference type="PROSITE" id="PS50994"/>
    </source>
</evidence>
<dbReference type="InterPro" id="IPR036875">
    <property type="entry name" value="Znf_CCHC_sf"/>
</dbReference>
<evidence type="ECO:0000313" key="21">
    <source>
        <dbReference type="Proteomes" id="UP000765509"/>
    </source>
</evidence>
<comment type="catalytic activity">
    <reaction evidence="15">
        <text>DNA(n) + a 2'-deoxyribonucleoside 5'-triphosphate = DNA(n+1) + diphosphate</text>
        <dbReference type="Rhea" id="RHEA:22508"/>
        <dbReference type="Rhea" id="RHEA-COMP:17339"/>
        <dbReference type="Rhea" id="RHEA-COMP:17340"/>
        <dbReference type="ChEBI" id="CHEBI:33019"/>
        <dbReference type="ChEBI" id="CHEBI:61560"/>
        <dbReference type="ChEBI" id="CHEBI:173112"/>
        <dbReference type="EC" id="2.7.7.7"/>
    </reaction>
</comment>